<gene>
    <name evidence="2" type="ORF">N7449_001142</name>
</gene>
<evidence type="ECO:0000313" key="2">
    <source>
        <dbReference type="EMBL" id="KAJ5213973.1"/>
    </source>
</evidence>
<keyword evidence="3" id="KW-1185">Reference proteome</keyword>
<reference evidence="2" key="1">
    <citation type="submission" date="2022-11" db="EMBL/GenBank/DDBJ databases">
        <authorList>
            <person name="Petersen C."/>
        </authorList>
    </citation>
    <scope>NUCLEOTIDE SEQUENCE</scope>
    <source>
        <strain evidence="2">IBT 20477</strain>
    </source>
</reference>
<proteinExistence type="predicted"/>
<protein>
    <recommendedName>
        <fullName evidence="1">Glutaminase A N-terminal domain-containing protein</fullName>
    </recommendedName>
</protein>
<dbReference type="AlphaFoldDB" id="A0A9W9N671"/>
<feature type="domain" description="Glutaminase A N-terminal" evidence="1">
    <location>
        <begin position="25"/>
        <end position="115"/>
    </location>
</feature>
<accession>A0A9W9N671</accession>
<evidence type="ECO:0000259" key="1">
    <source>
        <dbReference type="Pfam" id="PF17168"/>
    </source>
</evidence>
<comment type="caution">
    <text evidence="2">The sequence shown here is derived from an EMBL/GenBank/DDBJ whole genome shotgun (WGS) entry which is preliminary data.</text>
</comment>
<evidence type="ECO:0000313" key="3">
    <source>
        <dbReference type="Proteomes" id="UP001150942"/>
    </source>
</evidence>
<dbReference type="InterPro" id="IPR033433">
    <property type="entry name" value="GtaA_N"/>
</dbReference>
<dbReference type="OrthoDB" id="3918848at2759"/>
<dbReference type="Proteomes" id="UP001150942">
    <property type="component" value="Unassembled WGS sequence"/>
</dbReference>
<dbReference type="Pfam" id="PF17168">
    <property type="entry name" value="DUF5127"/>
    <property type="match status" value="1"/>
</dbReference>
<sequence length="166" mass="17883">MVSRVICLACTFPKVVPTPAPSLRHVEAGSSTFTLDFFSPVSPQNYLHQSLPFSYLTLTVAVDDSSSAHVYSNIDRSWVGQAVDISWSHATKGTSICQIKGVDAALWGSAVHATRPQLRAHSPQLPARQPSVVEFANDLGTTTKEVTVTFAVGPVREGWIEYIGAA</sequence>
<name>A0A9W9N671_9EURO</name>
<reference evidence="2" key="2">
    <citation type="journal article" date="2023" name="IMA Fungus">
        <title>Comparative genomic study of the Penicillium genus elucidates a diverse pangenome and 15 lateral gene transfer events.</title>
        <authorList>
            <person name="Petersen C."/>
            <person name="Sorensen T."/>
            <person name="Nielsen M.R."/>
            <person name="Sondergaard T.E."/>
            <person name="Sorensen J.L."/>
            <person name="Fitzpatrick D.A."/>
            <person name="Frisvad J.C."/>
            <person name="Nielsen K.L."/>
        </authorList>
    </citation>
    <scope>NUCLEOTIDE SEQUENCE</scope>
    <source>
        <strain evidence="2">IBT 20477</strain>
    </source>
</reference>
<dbReference type="EMBL" id="JAPQKQ010000001">
    <property type="protein sequence ID" value="KAJ5213973.1"/>
    <property type="molecule type" value="Genomic_DNA"/>
</dbReference>
<organism evidence="2 3">
    <name type="scientific">Penicillium cf. viridicatum</name>
    <dbReference type="NCBI Taxonomy" id="2972119"/>
    <lineage>
        <taxon>Eukaryota</taxon>
        <taxon>Fungi</taxon>
        <taxon>Dikarya</taxon>
        <taxon>Ascomycota</taxon>
        <taxon>Pezizomycotina</taxon>
        <taxon>Eurotiomycetes</taxon>
        <taxon>Eurotiomycetidae</taxon>
        <taxon>Eurotiales</taxon>
        <taxon>Aspergillaceae</taxon>
        <taxon>Penicillium</taxon>
    </lineage>
</organism>